<sequence length="67" mass="7314">MRALCSVVCVVIINFGVSFCKYHPTRTHAAVSPQVHDRPRRSIVFNSTIFDYGLPASPVDDAEPPGA</sequence>
<feature type="chain" id="PRO_5014656354" evidence="1">
    <location>
        <begin position="21"/>
        <end position="67"/>
    </location>
</feature>
<accession>A0A2M4B430</accession>
<feature type="signal peptide" evidence="1">
    <location>
        <begin position="1"/>
        <end position="20"/>
    </location>
</feature>
<proteinExistence type="predicted"/>
<reference evidence="2" key="1">
    <citation type="submission" date="2018-01" db="EMBL/GenBank/DDBJ databases">
        <title>An insight into the sialome of Amazonian anophelines.</title>
        <authorList>
            <person name="Ribeiro J.M."/>
            <person name="Scarpassa V."/>
            <person name="Calvo E."/>
        </authorList>
    </citation>
    <scope>NUCLEOTIDE SEQUENCE</scope>
    <source>
        <tissue evidence="2">Salivary glands</tissue>
    </source>
</reference>
<dbReference type="EMBL" id="GGFK01014483">
    <property type="protein sequence ID" value="MBW47804.1"/>
    <property type="molecule type" value="Transcribed_RNA"/>
</dbReference>
<name>A0A2M4B430_9DIPT</name>
<keyword evidence="1" id="KW-0732">Signal</keyword>
<evidence type="ECO:0000313" key="2">
    <source>
        <dbReference type="EMBL" id="MBW47804.1"/>
    </source>
</evidence>
<protein>
    <submittedName>
        <fullName evidence="2">Putative secreted protein</fullName>
    </submittedName>
</protein>
<dbReference type="AlphaFoldDB" id="A0A2M4B430"/>
<organism evidence="2">
    <name type="scientific">Anopheles triannulatus</name>
    <dbReference type="NCBI Taxonomy" id="58253"/>
    <lineage>
        <taxon>Eukaryota</taxon>
        <taxon>Metazoa</taxon>
        <taxon>Ecdysozoa</taxon>
        <taxon>Arthropoda</taxon>
        <taxon>Hexapoda</taxon>
        <taxon>Insecta</taxon>
        <taxon>Pterygota</taxon>
        <taxon>Neoptera</taxon>
        <taxon>Endopterygota</taxon>
        <taxon>Diptera</taxon>
        <taxon>Nematocera</taxon>
        <taxon>Culicoidea</taxon>
        <taxon>Culicidae</taxon>
        <taxon>Anophelinae</taxon>
        <taxon>Anopheles</taxon>
    </lineage>
</organism>
<evidence type="ECO:0000256" key="1">
    <source>
        <dbReference type="SAM" id="SignalP"/>
    </source>
</evidence>